<evidence type="ECO:0000256" key="3">
    <source>
        <dbReference type="ARBA" id="ARBA00022737"/>
    </source>
</evidence>
<protein>
    <recommendedName>
        <fullName evidence="6">TIR domain-containing protein</fullName>
    </recommendedName>
</protein>
<dbReference type="PANTHER" id="PTHR19269">
    <property type="entry name" value="TROPOMYOSIN"/>
    <property type="match status" value="1"/>
</dbReference>
<dbReference type="GO" id="GO:0007165">
    <property type="term" value="P:signal transduction"/>
    <property type="evidence" value="ECO:0007669"/>
    <property type="project" value="InterPro"/>
</dbReference>
<dbReference type="InterPro" id="IPR000533">
    <property type="entry name" value="Tropomyosin"/>
</dbReference>
<accession>A0A815R8B5</accession>
<dbReference type="EMBL" id="CAJNOG010001798">
    <property type="protein sequence ID" value="CAF1471843.1"/>
    <property type="molecule type" value="Genomic_DNA"/>
</dbReference>
<dbReference type="Proteomes" id="UP000663845">
    <property type="component" value="Unassembled WGS sequence"/>
</dbReference>
<dbReference type="InterPro" id="IPR035897">
    <property type="entry name" value="Toll_tir_struct_dom_sf"/>
</dbReference>
<evidence type="ECO:0000259" key="6">
    <source>
        <dbReference type="Pfam" id="PF13676"/>
    </source>
</evidence>
<reference evidence="7" key="1">
    <citation type="submission" date="2021-02" db="EMBL/GenBank/DDBJ databases">
        <authorList>
            <person name="Nowell W R."/>
        </authorList>
    </citation>
    <scope>NUCLEOTIDE SEQUENCE</scope>
</reference>
<dbReference type="AlphaFoldDB" id="A0A815R8B5"/>
<comment type="function">
    <text evidence="1">Tropomyosin, in association with the troponin complex, plays a central role in the calcium dependent regulation of muscle contraction.</text>
</comment>
<dbReference type="Pfam" id="PF00261">
    <property type="entry name" value="Tropomyosin"/>
    <property type="match status" value="1"/>
</dbReference>
<dbReference type="SUPFAM" id="SSF57997">
    <property type="entry name" value="Tropomyosin"/>
    <property type="match status" value="2"/>
</dbReference>
<name>A0A815R8B5_9BILA</name>
<evidence type="ECO:0000256" key="5">
    <source>
        <dbReference type="SAM" id="MobiDB-lite"/>
    </source>
</evidence>
<evidence type="ECO:0000256" key="2">
    <source>
        <dbReference type="ARBA" id="ARBA00009036"/>
    </source>
</evidence>
<dbReference type="SUPFAM" id="SSF52200">
    <property type="entry name" value="Toll/Interleukin receptor TIR domain"/>
    <property type="match status" value="1"/>
</dbReference>
<organism evidence="7 8">
    <name type="scientific">Adineta steineri</name>
    <dbReference type="NCBI Taxonomy" id="433720"/>
    <lineage>
        <taxon>Eukaryota</taxon>
        <taxon>Metazoa</taxon>
        <taxon>Spiralia</taxon>
        <taxon>Gnathifera</taxon>
        <taxon>Rotifera</taxon>
        <taxon>Eurotatoria</taxon>
        <taxon>Bdelloidea</taxon>
        <taxon>Adinetida</taxon>
        <taxon>Adinetidae</taxon>
        <taxon>Adineta</taxon>
    </lineage>
</organism>
<keyword evidence="3" id="KW-0677">Repeat</keyword>
<dbReference type="Gene3D" id="1.20.5.170">
    <property type="match status" value="2"/>
</dbReference>
<dbReference type="FunFam" id="1.20.5.170:FF:000001">
    <property type="entry name" value="Tropomyosin alpha-1 chain isoform 1"/>
    <property type="match status" value="1"/>
</dbReference>
<dbReference type="PRINTS" id="PR00194">
    <property type="entry name" value="TROPOMYOSIN"/>
</dbReference>
<dbReference type="InterPro" id="IPR000157">
    <property type="entry name" value="TIR_dom"/>
</dbReference>
<feature type="region of interest" description="Disordered" evidence="5">
    <location>
        <begin position="94"/>
        <end position="130"/>
    </location>
</feature>
<feature type="compositionally biased region" description="Low complexity" evidence="5">
    <location>
        <begin position="18"/>
        <end position="34"/>
    </location>
</feature>
<feature type="compositionally biased region" description="Basic and acidic residues" evidence="5">
    <location>
        <begin position="45"/>
        <end position="58"/>
    </location>
</feature>
<gene>
    <name evidence="7" type="ORF">JYZ213_LOCUS41856</name>
</gene>
<feature type="domain" description="TIR" evidence="6">
    <location>
        <begin position="1004"/>
        <end position="1083"/>
    </location>
</feature>
<keyword evidence="4" id="KW-0175">Coiled coil</keyword>
<proteinExistence type="inferred from homology"/>
<sequence>MSASLNNGTLRSLTRTPQQQQSSSSSSMNDSGSSVIDTIRKRMQQIKDELAKSHDDLHAYQIEREREKHAREQAEGEIGGVTRRIQLVEEDLERTEERLSQATQKLDEASHAADESERGRKTLEQRTYQSDERIGTLEQQLAEAQLIAEDSDRKYDEVARKLKVRESELERIDDRTQRTEAKIAQYEQDWKHLHYELRSKEIKALELEEELKVVGNNMKSLEVSEQEALQREESYEEQIRDLSTRLKDAEQRADLAERTMAKLQKEVDRLEGWKSLTYYDRSLLQQLNTCLQSCLSVTSDNAFLNIVINRRPQAFDMFEYISLHLFKQWKHQNRSLINEQLDYLTTVGRFNRRITLTLQNDNDDPVSIEEDNEQKENNLEHQKRVQELLFKDDNELFNILMEILPIVSENELDFIEMILPWYESYIFFEHSYIDAILDEKFRYLNQQIIQCLKSNEYERSLFVIDNNQPMVITVRHRFYLCICTMAMGTHVNCDDNECEEAKNLLELYLSRYNIFIHFFLNENQINSLNSLACVTGIVTYLVNYTLIIDNDNNQQLLFDLFLIILHENFYKNIRLNWSTYETILIDSIICYLIIYCFNNRLLIHQFLRLDDNYIKKLQNLIDIAQKYGNRRIAIMSQLFLLILTSCTKNNDLSQTLFLQSIMSQLFLLILTSCTKNNDLSQTLFLQCITYIQISLENIHSYHYNRIPMSMFFKSIIHIMKCEHIQEIIAKHYLNLFTNIIIWYEKNNLYENIIYYESTMIILTILWSLSFNESCKKNLKETDQDFFNIILNINTTTNESSVKQATCGLLYNLDILDVSQVTQKYGNRRIAIMSQLFLLILTSCTKNNDLSQTLFLQCITYIQISLENIHSYHYNRIPMSMFFKSIIHIMKCEHIQEIIAKHYLNLFTNIIILYEKNNLYENIIYYESTMIILTILWSLSFNENCKKNLKETDQDFFNIILNINTTTNESSVKQATCGLLYNLDILDVSQSISTTGDNFGKTIGISYDPSDYEIVQMIEQELNKNGHRVWTTYDHMNDHFIPSFISVMNGTEYLIICLSDIYRVNNRCRTELLYATASGRRVLSWKVQALTDNQEENEQIRIRAIETLLKRITPNESDNTQTIDTAHVNINVERRSTPTNFNRRRRTKEIMSLENWTNTEVLTWCQGIDLPGFLKLLANFDGQSVVKLYDFCKQNSTETIAVLNNDLHNVCKQENISDIQISVHEFIRFQLEVEKVLSTTNILENSSISLASSKPDRYKKRSKIRTCSIL</sequence>
<comment type="caution">
    <text evidence="7">The sequence shown here is derived from an EMBL/GenBank/DDBJ whole genome shotgun (WGS) entry which is preliminary data.</text>
</comment>
<evidence type="ECO:0000256" key="1">
    <source>
        <dbReference type="ARBA" id="ARBA00002987"/>
    </source>
</evidence>
<feature type="region of interest" description="Disordered" evidence="5">
    <location>
        <begin position="1"/>
        <end position="58"/>
    </location>
</feature>
<feature type="compositionally biased region" description="Polar residues" evidence="5">
    <location>
        <begin position="1"/>
        <end position="17"/>
    </location>
</feature>
<dbReference type="Pfam" id="PF13676">
    <property type="entry name" value="TIR_2"/>
    <property type="match status" value="1"/>
</dbReference>
<evidence type="ECO:0000313" key="7">
    <source>
        <dbReference type="EMBL" id="CAF1471843.1"/>
    </source>
</evidence>
<evidence type="ECO:0000313" key="8">
    <source>
        <dbReference type="Proteomes" id="UP000663845"/>
    </source>
</evidence>
<feature type="compositionally biased region" description="Basic and acidic residues" evidence="5">
    <location>
        <begin position="95"/>
        <end position="130"/>
    </location>
</feature>
<comment type="similarity">
    <text evidence="2">Belongs to the tropomyosin family.</text>
</comment>
<evidence type="ECO:0000256" key="4">
    <source>
        <dbReference type="ARBA" id="ARBA00023054"/>
    </source>
</evidence>